<dbReference type="SUPFAM" id="SSF52540">
    <property type="entry name" value="P-loop containing nucleoside triphosphate hydrolases"/>
    <property type="match status" value="1"/>
</dbReference>
<reference evidence="7" key="1">
    <citation type="journal article" date="2020" name="mSystems">
        <title>Genome- and Community-Level Interaction Insights into Carbon Utilization and Element Cycling Functions of Hydrothermarchaeota in Hydrothermal Sediment.</title>
        <authorList>
            <person name="Zhou Z."/>
            <person name="Liu Y."/>
            <person name="Xu W."/>
            <person name="Pan J."/>
            <person name="Luo Z.H."/>
            <person name="Li M."/>
        </authorList>
    </citation>
    <scope>NUCLEOTIDE SEQUENCE [LARGE SCALE GENOMIC DNA]</scope>
    <source>
        <strain evidence="7">HyVt-458</strain>
    </source>
</reference>
<sequence>MLKVGLTGGIASGKTEVSNHFARLGIPVIDTDKISRELVEPGKPALQQIQKQLGEQFLDTEGRLNRKLLRKHIFDNPKARKALENILHPAIRQETEHRLSALETEPYVLLVVPLLVESGLKSMVDRVLLVDAPESLQVARVCRRDSIDEKQAEKILAAQASRSERACIADDVIENSGNLQQLQQQVEKLHKFYLSIGNPSD</sequence>
<comment type="caution">
    <text evidence="7">The sequence shown here is derived from an EMBL/GenBank/DDBJ whole genome shotgun (WGS) entry which is preliminary data.</text>
</comment>
<dbReference type="GO" id="GO:0004140">
    <property type="term" value="F:dephospho-CoA kinase activity"/>
    <property type="evidence" value="ECO:0007669"/>
    <property type="project" value="UniProtKB-UniRule"/>
</dbReference>
<keyword evidence="3 5" id="KW-0067">ATP-binding</keyword>
<dbReference type="GO" id="GO:0015937">
    <property type="term" value="P:coenzyme A biosynthetic process"/>
    <property type="evidence" value="ECO:0007669"/>
    <property type="project" value="UniProtKB-UniRule"/>
</dbReference>
<gene>
    <name evidence="5" type="primary">coaE</name>
    <name evidence="7" type="ORF">ENJ12_11165</name>
</gene>
<dbReference type="CDD" id="cd02022">
    <property type="entry name" value="DPCK"/>
    <property type="match status" value="1"/>
</dbReference>
<dbReference type="GO" id="GO:0005524">
    <property type="term" value="F:ATP binding"/>
    <property type="evidence" value="ECO:0007669"/>
    <property type="project" value="UniProtKB-UniRule"/>
</dbReference>
<evidence type="ECO:0000256" key="6">
    <source>
        <dbReference type="NCBIfam" id="TIGR00152"/>
    </source>
</evidence>
<proteinExistence type="inferred from homology"/>
<keyword evidence="5" id="KW-0963">Cytoplasm</keyword>
<dbReference type="PROSITE" id="PS51219">
    <property type="entry name" value="DPCK"/>
    <property type="match status" value="1"/>
</dbReference>
<protein>
    <recommendedName>
        <fullName evidence="5 6">Dephospho-CoA kinase</fullName>
        <ecNumber evidence="5 6">2.7.1.24</ecNumber>
    </recommendedName>
    <alternativeName>
        <fullName evidence="5">Dephosphocoenzyme A kinase</fullName>
    </alternativeName>
</protein>
<dbReference type="UniPathway" id="UPA00241">
    <property type="reaction ID" value="UER00356"/>
</dbReference>
<dbReference type="AlphaFoldDB" id="A0A831RUP3"/>
<dbReference type="PANTHER" id="PTHR10695">
    <property type="entry name" value="DEPHOSPHO-COA KINASE-RELATED"/>
    <property type="match status" value="1"/>
</dbReference>
<dbReference type="EC" id="2.7.1.24" evidence="5 6"/>
<evidence type="ECO:0000313" key="7">
    <source>
        <dbReference type="EMBL" id="HEC07406.1"/>
    </source>
</evidence>
<dbReference type="PANTHER" id="PTHR10695:SF46">
    <property type="entry name" value="BIFUNCTIONAL COENZYME A SYNTHASE-RELATED"/>
    <property type="match status" value="1"/>
</dbReference>
<comment type="subcellular location">
    <subcellularLocation>
        <location evidence="5">Cytoplasm</location>
    </subcellularLocation>
</comment>
<dbReference type="EMBL" id="DRLF01000386">
    <property type="protein sequence ID" value="HEC07406.1"/>
    <property type="molecule type" value="Genomic_DNA"/>
</dbReference>
<keyword evidence="5 7" id="KW-0418">Kinase</keyword>
<keyword evidence="2 5" id="KW-0547">Nucleotide-binding</keyword>
<name>A0A831RUP3_9GAMM</name>
<dbReference type="GO" id="GO:0005737">
    <property type="term" value="C:cytoplasm"/>
    <property type="evidence" value="ECO:0007669"/>
    <property type="project" value="UniProtKB-SubCell"/>
</dbReference>
<dbReference type="InterPro" id="IPR027417">
    <property type="entry name" value="P-loop_NTPase"/>
</dbReference>
<dbReference type="HAMAP" id="MF_00376">
    <property type="entry name" value="Dephospho_CoA_kinase"/>
    <property type="match status" value="1"/>
</dbReference>
<evidence type="ECO:0000256" key="2">
    <source>
        <dbReference type="ARBA" id="ARBA00022741"/>
    </source>
</evidence>
<comment type="catalytic activity">
    <reaction evidence="5">
        <text>3'-dephospho-CoA + ATP = ADP + CoA + H(+)</text>
        <dbReference type="Rhea" id="RHEA:18245"/>
        <dbReference type="ChEBI" id="CHEBI:15378"/>
        <dbReference type="ChEBI" id="CHEBI:30616"/>
        <dbReference type="ChEBI" id="CHEBI:57287"/>
        <dbReference type="ChEBI" id="CHEBI:57328"/>
        <dbReference type="ChEBI" id="CHEBI:456216"/>
        <dbReference type="EC" id="2.7.1.24"/>
    </reaction>
</comment>
<evidence type="ECO:0000256" key="4">
    <source>
        <dbReference type="ARBA" id="ARBA00022993"/>
    </source>
</evidence>
<comment type="pathway">
    <text evidence="5">Cofactor biosynthesis; coenzyme A biosynthesis; CoA from (R)-pantothenate: step 5/5.</text>
</comment>
<keyword evidence="4 5" id="KW-0173">Coenzyme A biosynthesis</keyword>
<organism evidence="7">
    <name type="scientific">Thiolapillus brandeum</name>
    <dbReference type="NCBI Taxonomy" id="1076588"/>
    <lineage>
        <taxon>Bacteria</taxon>
        <taxon>Pseudomonadati</taxon>
        <taxon>Pseudomonadota</taxon>
        <taxon>Gammaproteobacteria</taxon>
        <taxon>Chromatiales</taxon>
        <taxon>Sedimenticolaceae</taxon>
        <taxon>Thiolapillus</taxon>
    </lineage>
</organism>
<evidence type="ECO:0000256" key="5">
    <source>
        <dbReference type="HAMAP-Rule" id="MF_00376"/>
    </source>
</evidence>
<evidence type="ECO:0000256" key="3">
    <source>
        <dbReference type="ARBA" id="ARBA00022840"/>
    </source>
</evidence>
<accession>A0A831RUP3</accession>
<dbReference type="Proteomes" id="UP000886339">
    <property type="component" value="Unassembled WGS sequence"/>
</dbReference>
<feature type="binding site" evidence="5">
    <location>
        <begin position="11"/>
        <end position="16"/>
    </location>
    <ligand>
        <name>ATP</name>
        <dbReference type="ChEBI" id="CHEBI:30616"/>
    </ligand>
</feature>
<dbReference type="Pfam" id="PF01121">
    <property type="entry name" value="CoaE"/>
    <property type="match status" value="1"/>
</dbReference>
<dbReference type="InterPro" id="IPR001977">
    <property type="entry name" value="Depp_CoAkinase"/>
</dbReference>
<dbReference type="Gene3D" id="3.40.50.300">
    <property type="entry name" value="P-loop containing nucleotide triphosphate hydrolases"/>
    <property type="match status" value="1"/>
</dbReference>
<comment type="function">
    <text evidence="5">Catalyzes the phosphorylation of the 3'-hydroxyl group of dephosphocoenzyme A to form coenzyme A.</text>
</comment>
<evidence type="ECO:0000256" key="1">
    <source>
        <dbReference type="ARBA" id="ARBA00009018"/>
    </source>
</evidence>
<keyword evidence="5 7" id="KW-0808">Transferase</keyword>
<comment type="similarity">
    <text evidence="1 5">Belongs to the CoaE family.</text>
</comment>
<dbReference type="NCBIfam" id="TIGR00152">
    <property type="entry name" value="dephospho-CoA kinase"/>
    <property type="match status" value="1"/>
</dbReference>